<keyword evidence="2" id="KW-1185">Reference proteome</keyword>
<dbReference type="EMBL" id="KU877344">
    <property type="protein sequence ID" value="ANB50621.1"/>
    <property type="molecule type" value="Genomic_DNA"/>
</dbReference>
<evidence type="ECO:0000313" key="2">
    <source>
        <dbReference type="Proteomes" id="UP000241365"/>
    </source>
</evidence>
<name>A0A167RFG2_9VIRU</name>
<sequence>MSKNNSNKFGITDPKALEILSTIKKIQQRMKDPDVINLEYIRIYDKLGREFEEFSDQYTDIFTKIIRGEKLDIIASVIYYMDKIYKGNMTEEELSDMLATRFLPAHLKADADAKMKEMKNSNVNII</sequence>
<dbReference type="GeneID" id="80512983"/>
<dbReference type="Proteomes" id="UP000241365">
    <property type="component" value="Segment"/>
</dbReference>
<proteinExistence type="predicted"/>
<protein>
    <submittedName>
        <fullName evidence="1">Uncharacterized protein</fullName>
    </submittedName>
</protein>
<evidence type="ECO:0000313" key="1">
    <source>
        <dbReference type="EMBL" id="ANB50621.1"/>
    </source>
</evidence>
<accession>A0A167RFG2</accession>
<reference evidence="1 2" key="1">
    <citation type="journal article" date="2016" name="Genome Announc.">
        <title>Complete Genome Sequence of a New Megavirus Family Member Isolated from an Inland Water Lake for the First Time in India.</title>
        <authorList>
            <person name="Chatterjee A."/>
            <person name="Ali F."/>
            <person name="Bange D."/>
            <person name="Kondabagil K."/>
        </authorList>
    </citation>
    <scope>NUCLEOTIDE SEQUENCE [LARGE SCALE GENOMIC DNA]</scope>
    <source>
        <strain evidence="1">1</strain>
    </source>
</reference>
<organism evidence="1 2">
    <name type="scientific">Powai lake megavirus</name>
    <dbReference type="NCBI Taxonomy" id="1842663"/>
    <lineage>
        <taxon>Viruses</taxon>
        <taxon>Varidnaviria</taxon>
        <taxon>Bamfordvirae</taxon>
        <taxon>Nucleocytoviricota</taxon>
        <taxon>Megaviricetes</taxon>
        <taxon>Imitervirales</taxon>
        <taxon>Mimiviridae</taxon>
        <taxon>Megamimivirinae</taxon>
        <taxon>Megavirus</taxon>
        <taxon>Megavirus powaiense</taxon>
    </lineage>
</organism>
<dbReference type="KEGG" id="vg:80512983"/>
<dbReference type="RefSeq" id="YP_010776372.1">
    <property type="nucleotide sequence ID" value="NC_075034.1"/>
</dbReference>